<dbReference type="SMART" id="SM00966">
    <property type="entry name" value="SpoVT_AbrB"/>
    <property type="match status" value="1"/>
</dbReference>
<dbReference type="RefSeq" id="WP_209735941.1">
    <property type="nucleotide sequence ID" value="NZ_CP072611.1"/>
</dbReference>
<sequence>MRVTEKGQVTIPKPIRDKLGIKPGSEVEFVSRQHGIVLEKRDDRGDRVDPAEVLLRHVDRHAGRFDLDGLQADDVMRLLRD</sequence>
<evidence type="ECO:0000313" key="4">
    <source>
        <dbReference type="Proteomes" id="UP001597371"/>
    </source>
</evidence>
<accession>A0ABW5CHX0</accession>
<evidence type="ECO:0000313" key="3">
    <source>
        <dbReference type="EMBL" id="MFD2236127.1"/>
    </source>
</evidence>
<feature type="domain" description="SpoVT-AbrB" evidence="2">
    <location>
        <begin position="1"/>
        <end position="43"/>
    </location>
</feature>
<evidence type="ECO:0000256" key="1">
    <source>
        <dbReference type="PROSITE-ProRule" id="PRU01076"/>
    </source>
</evidence>
<dbReference type="Proteomes" id="UP001597371">
    <property type="component" value="Unassembled WGS sequence"/>
</dbReference>
<protein>
    <submittedName>
        <fullName evidence="3">AbrB/MazE/SpoVT family DNA-binding domain-containing protein</fullName>
    </submittedName>
</protein>
<dbReference type="GO" id="GO:0003677">
    <property type="term" value="F:DNA binding"/>
    <property type="evidence" value="ECO:0007669"/>
    <property type="project" value="UniProtKB-KW"/>
</dbReference>
<keyword evidence="1 3" id="KW-0238">DNA-binding</keyword>
<dbReference type="PANTHER" id="PTHR34860">
    <property type="entry name" value="REPRESSOR-LIKE PROTEIN SSO7C3"/>
    <property type="match status" value="1"/>
</dbReference>
<organism evidence="3 4">
    <name type="scientific">Aureimonas populi</name>
    <dbReference type="NCBI Taxonomy" id="1701758"/>
    <lineage>
        <taxon>Bacteria</taxon>
        <taxon>Pseudomonadati</taxon>
        <taxon>Pseudomonadota</taxon>
        <taxon>Alphaproteobacteria</taxon>
        <taxon>Hyphomicrobiales</taxon>
        <taxon>Aurantimonadaceae</taxon>
        <taxon>Aureimonas</taxon>
    </lineage>
</organism>
<dbReference type="Pfam" id="PF04014">
    <property type="entry name" value="MazE_antitoxin"/>
    <property type="match status" value="1"/>
</dbReference>
<name>A0ABW5CHX0_9HYPH</name>
<dbReference type="Gene3D" id="2.10.260.10">
    <property type="match status" value="1"/>
</dbReference>
<dbReference type="NCBIfam" id="TIGR01439">
    <property type="entry name" value="lp_hng_hel_AbrB"/>
    <property type="match status" value="1"/>
</dbReference>
<comment type="caution">
    <text evidence="3">The sequence shown here is derived from an EMBL/GenBank/DDBJ whole genome shotgun (WGS) entry which is preliminary data.</text>
</comment>
<dbReference type="InterPro" id="IPR052975">
    <property type="entry name" value="Repressor-like_regulatory"/>
</dbReference>
<dbReference type="PROSITE" id="PS51740">
    <property type="entry name" value="SPOVT_ABRB"/>
    <property type="match status" value="1"/>
</dbReference>
<evidence type="ECO:0000259" key="2">
    <source>
        <dbReference type="PROSITE" id="PS51740"/>
    </source>
</evidence>
<dbReference type="InterPro" id="IPR037914">
    <property type="entry name" value="SpoVT-AbrB_sf"/>
</dbReference>
<proteinExistence type="predicted"/>
<gene>
    <name evidence="3" type="ORF">ACFSKQ_01455</name>
</gene>
<dbReference type="PANTHER" id="PTHR34860:SF6">
    <property type="entry name" value="REPRESSOR-LIKE PROTEIN SSO7C3"/>
    <property type="match status" value="1"/>
</dbReference>
<keyword evidence="4" id="KW-1185">Reference proteome</keyword>
<dbReference type="EMBL" id="JBHUIJ010000002">
    <property type="protein sequence ID" value="MFD2236127.1"/>
    <property type="molecule type" value="Genomic_DNA"/>
</dbReference>
<dbReference type="InterPro" id="IPR007159">
    <property type="entry name" value="SpoVT-AbrB_dom"/>
</dbReference>
<reference evidence="4" key="1">
    <citation type="journal article" date="2019" name="Int. J. Syst. Evol. Microbiol.">
        <title>The Global Catalogue of Microorganisms (GCM) 10K type strain sequencing project: providing services to taxonomists for standard genome sequencing and annotation.</title>
        <authorList>
            <consortium name="The Broad Institute Genomics Platform"/>
            <consortium name="The Broad Institute Genome Sequencing Center for Infectious Disease"/>
            <person name="Wu L."/>
            <person name="Ma J."/>
        </authorList>
    </citation>
    <scope>NUCLEOTIDE SEQUENCE [LARGE SCALE GENOMIC DNA]</scope>
    <source>
        <strain evidence="4">ZS-35-S2</strain>
    </source>
</reference>
<dbReference type="SUPFAM" id="SSF89447">
    <property type="entry name" value="AbrB/MazE/MraZ-like"/>
    <property type="match status" value="1"/>
</dbReference>